<dbReference type="GO" id="GO:0047372">
    <property type="term" value="F:monoacylglycerol lipase activity"/>
    <property type="evidence" value="ECO:0007669"/>
    <property type="project" value="UniProtKB-EC"/>
</dbReference>
<dbReference type="InterPro" id="IPR022742">
    <property type="entry name" value="Hydrolase_4"/>
</dbReference>
<name>A0A378YWB5_9BURK</name>
<evidence type="ECO:0000313" key="3">
    <source>
        <dbReference type="Proteomes" id="UP000254573"/>
    </source>
</evidence>
<reference evidence="2 3" key="1">
    <citation type="submission" date="2018-06" db="EMBL/GenBank/DDBJ databases">
        <authorList>
            <consortium name="Pathogen Informatics"/>
            <person name="Doyle S."/>
        </authorList>
    </citation>
    <scope>NUCLEOTIDE SEQUENCE [LARGE SCALE GENOMIC DNA]</scope>
    <source>
        <strain evidence="2 3">NCTC13160</strain>
    </source>
</reference>
<dbReference type="KEGG" id="prb:X636_17780"/>
<proteinExistence type="predicted"/>
<dbReference type="Proteomes" id="UP000254573">
    <property type="component" value="Unassembled WGS sequence"/>
</dbReference>
<dbReference type="EC" id="3.1.1.23" evidence="2"/>
<feature type="domain" description="Serine aminopeptidase S33" evidence="1">
    <location>
        <begin position="14"/>
        <end position="244"/>
    </location>
</feature>
<gene>
    <name evidence="2" type="ORF">NCTC13160_04349</name>
</gene>
<dbReference type="InterPro" id="IPR029058">
    <property type="entry name" value="AB_hydrolase_fold"/>
</dbReference>
<dbReference type="PIRSF" id="PIRSF017388">
    <property type="entry name" value="Esterase_lipase"/>
    <property type="match status" value="1"/>
</dbReference>
<dbReference type="Pfam" id="PF12146">
    <property type="entry name" value="Hydrolase_4"/>
    <property type="match status" value="1"/>
</dbReference>
<dbReference type="STRING" id="93220.A6P55_18550"/>
<dbReference type="Gene3D" id="3.40.50.1820">
    <property type="entry name" value="alpha/beta hydrolase"/>
    <property type="match status" value="1"/>
</dbReference>
<sequence length="289" mass="32176">MFQEDIFYKGGEHAVLLLPGLSSTPLEMRPVAKALQRDGYTVSVPHIAGYGLGSPCTDWRAWIEAARAKFRALRETHETVSICGLSMGATLSLAVAQAEPDVTALSLLAVTLVYDGWTIPWYYPLIDLVFHTPLRHRYRYQEKAPYGLKNEALRARVAKSMSLHDASEIGSASLPLAHLYNARRLAAHVRARLERVTADCLIVHAVDDDTASPHNARIVYDGVSSEVKQKCLLGESYHILTMDNERETVADETRRFFRDAIARHTGTASPETRIISKALLRAKRRQAVA</sequence>
<accession>A0A378YWB5</accession>
<dbReference type="InterPro" id="IPR012354">
    <property type="entry name" value="Esterase_lipase"/>
</dbReference>
<protein>
    <submittedName>
        <fullName evidence="2">Thermostable monoacylglycerol lipase</fullName>
        <ecNumber evidence="2">3.1.1.23</ecNumber>
    </submittedName>
</protein>
<dbReference type="OrthoDB" id="8612291at2"/>
<dbReference type="RefSeq" id="WP_023596948.1">
    <property type="nucleotide sequence ID" value="NC_023018.2"/>
</dbReference>
<dbReference type="SUPFAM" id="SSF53474">
    <property type="entry name" value="alpha/beta-Hydrolases"/>
    <property type="match status" value="1"/>
</dbReference>
<dbReference type="AlphaFoldDB" id="A0A378YWB5"/>
<evidence type="ECO:0000313" key="2">
    <source>
        <dbReference type="EMBL" id="SUA81486.1"/>
    </source>
</evidence>
<dbReference type="GeneID" id="57197938"/>
<dbReference type="KEGG" id="ppnm:LV28_22055"/>
<organism evidence="2 3">
    <name type="scientific">Pandoraea pnomenusa</name>
    <dbReference type="NCBI Taxonomy" id="93220"/>
    <lineage>
        <taxon>Bacteria</taxon>
        <taxon>Pseudomonadati</taxon>
        <taxon>Pseudomonadota</taxon>
        <taxon>Betaproteobacteria</taxon>
        <taxon>Burkholderiales</taxon>
        <taxon>Burkholderiaceae</taxon>
        <taxon>Pandoraea</taxon>
    </lineage>
</organism>
<keyword evidence="2" id="KW-0378">Hydrolase</keyword>
<dbReference type="KEGG" id="ppno:DA70_08585"/>
<dbReference type="EMBL" id="UGSG01000001">
    <property type="protein sequence ID" value="SUA81486.1"/>
    <property type="molecule type" value="Genomic_DNA"/>
</dbReference>
<evidence type="ECO:0000259" key="1">
    <source>
        <dbReference type="Pfam" id="PF12146"/>
    </source>
</evidence>